<protein>
    <submittedName>
        <fullName evidence="2">Uncharacterized protein</fullName>
    </submittedName>
</protein>
<feature type="compositionally biased region" description="Polar residues" evidence="1">
    <location>
        <begin position="118"/>
        <end position="137"/>
    </location>
</feature>
<feature type="region of interest" description="Disordered" evidence="1">
    <location>
        <begin position="48"/>
        <end position="172"/>
    </location>
</feature>
<organism evidence="2 3">
    <name type="scientific">Nakaseomyces bracarensis</name>
    <dbReference type="NCBI Taxonomy" id="273131"/>
    <lineage>
        <taxon>Eukaryota</taxon>
        <taxon>Fungi</taxon>
        <taxon>Dikarya</taxon>
        <taxon>Ascomycota</taxon>
        <taxon>Saccharomycotina</taxon>
        <taxon>Saccharomycetes</taxon>
        <taxon>Saccharomycetales</taxon>
        <taxon>Saccharomycetaceae</taxon>
        <taxon>Nakaseomyces</taxon>
    </lineage>
</organism>
<feature type="region of interest" description="Disordered" evidence="1">
    <location>
        <begin position="683"/>
        <end position="704"/>
    </location>
</feature>
<comment type="caution">
    <text evidence="2">The sequence shown here is derived from an EMBL/GenBank/DDBJ whole genome shotgun (WGS) entry which is preliminary data.</text>
</comment>
<sequence>MDAGISSLNRKNQPSQQKFNLRNNLLNSDVGGIDITQEVPVKQDDMYQPPQQQMMGNVPPQQYYPPQQMQPQMQPHMQMQQHMQQRMPYNNNQMYHQPQPPSGQQRQMYQQYPQASQVPPQQQYPRSQSLTQKSISNFFKPKGYHSPFGKSKKGGDDDDNEEGAELMDDPNASVITYSDIRKSANKGGDKYGYGGDTAPIIPTIVTTDKNSDYRKYMTTQKKIAMNRMAKQGIPPQTPSPPSKLQQYQQQQQMMGGNPRAMSLQGYGSGGSPFYQGPAPMGQNRGPNGQYNPDPRANSMMSTQNPMMRGPPGAPIQHPGFFQQPNGSGPINSQPPRTMSLQSGPPNRMAPPGNMRFGPSPMPQPQGPSVYPQQSTGERAMSLGTNVQKPTAFENTEQFDSNKLPPNPYLDYTNKTNSSEQLVTPTSEKPTHNLDISRPKQEKSPLKNQIEIEPLAISDDDFNTVIEQSSPVASGKLNVLQLSKPQQNENLEREIKESLGGMHKDNDFERALNLGDGTHKQWDEVSSERPAMRNDFKNGMSNEQKELENRTSLVENGLQSLKLDDRIQVSQPQRASVDTFASTFSESPLKKKINDKITGLYKLENTTDMNQYQTAQEFVNEAQGSRLAIDNRVESGSSSVYDTINDENKNTVAEENLHMDEDVERSHRRASLIKAKRFLSTLSTEDKKLSPSKSRSNTSVETLDSNQDDTIIQTNKREGTTSIKPVIEEKAEEGNEFIFKESSAQNYSPIYSKHDKLVKDKTKLESSSKMFKISEEQLNILTENKELMREVTLVSTELAESIQRETVLEEQIRDLSSPIKKQLDDGYDRDFEDEDERKLTVVEFEAEMRKKSSKIVELIQQLNEERLKRFIAEEQILLREHGSRPTKPELIYRIEQLTLQLDSKDSKIKELQERLGKYEQ</sequence>
<feature type="compositionally biased region" description="Polar residues" evidence="1">
    <location>
        <begin position="322"/>
        <end position="344"/>
    </location>
</feature>
<feature type="region of interest" description="Disordered" evidence="1">
    <location>
        <begin position="268"/>
        <end position="375"/>
    </location>
</feature>
<evidence type="ECO:0000256" key="1">
    <source>
        <dbReference type="SAM" id="MobiDB-lite"/>
    </source>
</evidence>
<feature type="compositionally biased region" description="Acidic residues" evidence="1">
    <location>
        <begin position="156"/>
        <end position="168"/>
    </location>
</feature>
<evidence type="ECO:0000313" key="3">
    <source>
        <dbReference type="Proteomes" id="UP001623330"/>
    </source>
</evidence>
<dbReference type="EMBL" id="JBEVYD010000005">
    <property type="protein sequence ID" value="KAL3232529.1"/>
    <property type="molecule type" value="Genomic_DNA"/>
</dbReference>
<accession>A0ABR4NUY3</accession>
<feature type="compositionally biased region" description="Polar residues" evidence="1">
    <location>
        <begin position="690"/>
        <end position="704"/>
    </location>
</feature>
<name>A0ABR4NUY3_9SACH</name>
<feature type="compositionally biased region" description="Low complexity" evidence="1">
    <location>
        <begin position="48"/>
        <end position="85"/>
    </location>
</feature>
<feature type="compositionally biased region" description="Polar residues" evidence="1">
    <location>
        <begin position="87"/>
        <end position="96"/>
    </location>
</feature>
<feature type="compositionally biased region" description="Basic and acidic residues" evidence="1">
    <location>
        <begin position="428"/>
        <end position="444"/>
    </location>
</feature>
<proteinExistence type="predicted"/>
<gene>
    <name evidence="2" type="ORF">RNJ44_04445</name>
</gene>
<evidence type="ECO:0000313" key="2">
    <source>
        <dbReference type="EMBL" id="KAL3232529.1"/>
    </source>
</evidence>
<reference evidence="2 3" key="1">
    <citation type="submission" date="2024-05" db="EMBL/GenBank/DDBJ databases">
        <title>Long read based assembly of the Candida bracarensis genome reveals expanded adhesin content.</title>
        <authorList>
            <person name="Marcet-Houben M."/>
            <person name="Ksiezopolska E."/>
            <person name="Gabaldon T."/>
        </authorList>
    </citation>
    <scope>NUCLEOTIDE SEQUENCE [LARGE SCALE GENOMIC DNA]</scope>
    <source>
        <strain evidence="2 3">CBM6</strain>
    </source>
</reference>
<feature type="region of interest" description="Disordered" evidence="1">
    <location>
        <begin position="1"/>
        <end position="24"/>
    </location>
</feature>
<feature type="region of interest" description="Disordered" evidence="1">
    <location>
        <begin position="392"/>
        <end position="445"/>
    </location>
</feature>
<feature type="compositionally biased region" description="Polar residues" evidence="1">
    <location>
        <begin position="412"/>
        <end position="427"/>
    </location>
</feature>
<keyword evidence="3" id="KW-1185">Reference proteome</keyword>
<feature type="compositionally biased region" description="Low complexity" evidence="1">
    <location>
        <begin position="102"/>
        <end position="117"/>
    </location>
</feature>
<dbReference type="Proteomes" id="UP001623330">
    <property type="component" value="Unassembled WGS sequence"/>
</dbReference>